<evidence type="ECO:0008006" key="4">
    <source>
        <dbReference type="Google" id="ProtNLM"/>
    </source>
</evidence>
<proteinExistence type="predicted"/>
<gene>
    <name evidence="2" type="ORF">NGM29_14260</name>
</gene>
<feature type="region of interest" description="Disordered" evidence="1">
    <location>
        <begin position="1"/>
        <end position="26"/>
    </location>
</feature>
<dbReference type="Proteomes" id="UP001056855">
    <property type="component" value="Chromosome"/>
</dbReference>
<keyword evidence="3" id="KW-1185">Reference proteome</keyword>
<dbReference type="EMBL" id="CP100355">
    <property type="protein sequence ID" value="UTF52930.1"/>
    <property type="molecule type" value="Genomic_DNA"/>
</dbReference>
<dbReference type="Pfam" id="PF26062">
    <property type="entry name" value="DUF8022"/>
    <property type="match status" value="1"/>
</dbReference>
<sequence>MTANDSEALEVEGGSGERANGEPTDTAIDVDVALDEDVSITLPADATSEEAAAIVAAIGAHLRDLEAAAAQADDEVTWDGKRWSFAGRIDAQQGRTVRVPTRAPTNPWTAAGRADRY</sequence>
<accession>A0A9E7STV9</accession>
<dbReference type="KEGG" id="sawl:NGM29_14260"/>
<feature type="region of interest" description="Disordered" evidence="1">
    <location>
        <begin position="96"/>
        <end position="117"/>
    </location>
</feature>
<dbReference type="RefSeq" id="WP_254157018.1">
    <property type="nucleotide sequence ID" value="NZ_CP100355.1"/>
</dbReference>
<name>A0A9E7STV9_9EURY</name>
<dbReference type="AlphaFoldDB" id="A0A9E7STV9"/>
<evidence type="ECO:0000313" key="3">
    <source>
        <dbReference type="Proteomes" id="UP001056855"/>
    </source>
</evidence>
<protein>
    <recommendedName>
        <fullName evidence="4">Acc operon protein</fullName>
    </recommendedName>
</protein>
<dbReference type="InterPro" id="IPR058335">
    <property type="entry name" value="PccX"/>
</dbReference>
<dbReference type="GeneID" id="73291232"/>
<organism evidence="2 3">
    <name type="scientific">Natronosalvus rutilus</name>
    <dbReference type="NCBI Taxonomy" id="2953753"/>
    <lineage>
        <taxon>Archaea</taxon>
        <taxon>Methanobacteriati</taxon>
        <taxon>Methanobacteriota</taxon>
        <taxon>Stenosarchaea group</taxon>
        <taxon>Halobacteria</taxon>
        <taxon>Halobacteriales</taxon>
        <taxon>Natrialbaceae</taxon>
        <taxon>Natronosalvus</taxon>
    </lineage>
</organism>
<evidence type="ECO:0000313" key="2">
    <source>
        <dbReference type="EMBL" id="UTF52930.1"/>
    </source>
</evidence>
<evidence type="ECO:0000256" key="1">
    <source>
        <dbReference type="SAM" id="MobiDB-lite"/>
    </source>
</evidence>
<reference evidence="2" key="1">
    <citation type="submission" date="2022-06" db="EMBL/GenBank/DDBJ databases">
        <title>Diverse halophilic archaea isolated from saline environments.</title>
        <authorList>
            <person name="Cui H.-L."/>
        </authorList>
    </citation>
    <scope>NUCLEOTIDE SEQUENCE</scope>
    <source>
        <strain evidence="2">WLHS1</strain>
    </source>
</reference>